<proteinExistence type="predicted"/>
<sequence length="86" mass="9666">MFWYPSEAGLRVGKDHRLRLRAKTWKRVGLDFYTRAGAAGARFGRINAAIALYAYADKGRLSHDHAIGDINAARVLAHDYFEDQAS</sequence>
<protein>
    <submittedName>
        <fullName evidence="1">Uncharacterized protein</fullName>
    </submittedName>
</protein>
<organism evidence="1 2">
    <name type="scientific">Sphingomonas aerophila</name>
    <dbReference type="NCBI Taxonomy" id="1344948"/>
    <lineage>
        <taxon>Bacteria</taxon>
        <taxon>Pseudomonadati</taxon>
        <taxon>Pseudomonadota</taxon>
        <taxon>Alphaproteobacteria</taxon>
        <taxon>Sphingomonadales</taxon>
        <taxon>Sphingomonadaceae</taxon>
        <taxon>Sphingomonas</taxon>
    </lineage>
</organism>
<reference evidence="1 2" key="1">
    <citation type="submission" date="2020-08" db="EMBL/GenBank/DDBJ databases">
        <title>Genomic Encyclopedia of Type Strains, Phase IV (KMG-IV): sequencing the most valuable type-strain genomes for metagenomic binning, comparative biology and taxonomic classification.</title>
        <authorList>
            <person name="Goeker M."/>
        </authorList>
    </citation>
    <scope>NUCLEOTIDE SEQUENCE [LARGE SCALE GENOMIC DNA]</scope>
    <source>
        <strain evidence="1 2">DSM 100044</strain>
    </source>
</reference>
<evidence type="ECO:0000313" key="2">
    <source>
        <dbReference type="Proteomes" id="UP000546200"/>
    </source>
</evidence>
<accession>A0A7W9BHE3</accession>
<name>A0A7W9BHE3_9SPHN</name>
<dbReference type="EMBL" id="JACIJK010000020">
    <property type="protein sequence ID" value="MBB5716999.1"/>
    <property type="molecule type" value="Genomic_DNA"/>
</dbReference>
<keyword evidence="2" id="KW-1185">Reference proteome</keyword>
<dbReference type="AlphaFoldDB" id="A0A7W9BHE3"/>
<dbReference type="Proteomes" id="UP000546200">
    <property type="component" value="Unassembled WGS sequence"/>
</dbReference>
<gene>
    <name evidence="1" type="ORF">FHS94_003872</name>
</gene>
<comment type="caution">
    <text evidence="1">The sequence shown here is derived from an EMBL/GenBank/DDBJ whole genome shotgun (WGS) entry which is preliminary data.</text>
</comment>
<evidence type="ECO:0000313" key="1">
    <source>
        <dbReference type="EMBL" id="MBB5716999.1"/>
    </source>
</evidence>